<dbReference type="RefSeq" id="WP_269606837.1">
    <property type="nucleotide sequence ID" value="NZ_JAPWIJ010000007.1"/>
</dbReference>
<evidence type="ECO:0000313" key="7">
    <source>
        <dbReference type="Proteomes" id="UP001081071"/>
    </source>
</evidence>
<dbReference type="InterPro" id="IPR051601">
    <property type="entry name" value="Serine_prot/Carboxylest_S33"/>
</dbReference>
<evidence type="ECO:0000259" key="5">
    <source>
        <dbReference type="Pfam" id="PF00561"/>
    </source>
</evidence>
<accession>A0ABT4MKC7</accession>
<feature type="signal peptide" evidence="4">
    <location>
        <begin position="1"/>
        <end position="23"/>
    </location>
</feature>
<name>A0ABT4MKC7_9NOCA</name>
<keyword evidence="3 6" id="KW-0378">Hydrolase</keyword>
<evidence type="ECO:0000256" key="1">
    <source>
        <dbReference type="ARBA" id="ARBA00010088"/>
    </source>
</evidence>
<dbReference type="PANTHER" id="PTHR43248">
    <property type="entry name" value="2-SUCCINYL-6-HYDROXY-2,4-CYCLOHEXADIENE-1-CARBOXYLATE SYNTHASE"/>
    <property type="match status" value="1"/>
</dbReference>
<dbReference type="Gene3D" id="3.40.50.1820">
    <property type="entry name" value="alpha/beta hydrolase"/>
    <property type="match status" value="1"/>
</dbReference>
<protein>
    <submittedName>
        <fullName evidence="6">Alpha/beta hydrolase</fullName>
    </submittedName>
</protein>
<evidence type="ECO:0000313" key="6">
    <source>
        <dbReference type="EMBL" id="MCZ4520490.1"/>
    </source>
</evidence>
<comment type="caution">
    <text evidence="6">The sequence shown here is derived from an EMBL/GenBank/DDBJ whole genome shotgun (WGS) entry which is preliminary data.</text>
</comment>
<proteinExistence type="inferred from homology"/>
<keyword evidence="7" id="KW-1185">Reference proteome</keyword>
<evidence type="ECO:0000256" key="2">
    <source>
        <dbReference type="ARBA" id="ARBA00022729"/>
    </source>
</evidence>
<dbReference type="SUPFAM" id="SSF53474">
    <property type="entry name" value="alpha/beta-Hydrolases"/>
    <property type="match status" value="1"/>
</dbReference>
<dbReference type="InterPro" id="IPR029058">
    <property type="entry name" value="AB_hydrolase_fold"/>
</dbReference>
<reference evidence="6" key="1">
    <citation type="submission" date="2022-12" db="EMBL/GenBank/DDBJ databases">
        <authorList>
            <person name="Krivoruchko A.V."/>
            <person name="Elkin A."/>
        </authorList>
    </citation>
    <scope>NUCLEOTIDE SEQUENCE</scope>
    <source>
        <strain evidence="6">IEGM 1391</strain>
    </source>
</reference>
<organism evidence="6 7">
    <name type="scientific">Rhodococcus ruber</name>
    <dbReference type="NCBI Taxonomy" id="1830"/>
    <lineage>
        <taxon>Bacteria</taxon>
        <taxon>Bacillati</taxon>
        <taxon>Actinomycetota</taxon>
        <taxon>Actinomycetes</taxon>
        <taxon>Mycobacteriales</taxon>
        <taxon>Nocardiaceae</taxon>
        <taxon>Rhodococcus</taxon>
    </lineage>
</organism>
<feature type="chain" id="PRO_5045328068" evidence="4">
    <location>
        <begin position="24"/>
        <end position="517"/>
    </location>
</feature>
<feature type="domain" description="AB hydrolase-1" evidence="5">
    <location>
        <begin position="101"/>
        <end position="474"/>
    </location>
</feature>
<dbReference type="Pfam" id="PF00561">
    <property type="entry name" value="Abhydrolase_1"/>
    <property type="match status" value="1"/>
</dbReference>
<evidence type="ECO:0000256" key="3">
    <source>
        <dbReference type="ARBA" id="ARBA00022801"/>
    </source>
</evidence>
<sequence length="517" mass="53611">MRLRAITLVPAASVLLVLSGCVATEASSPVSDASLGHFYGQMLEFTACEAPAQAPGLPPPDVAAECATLEVPLDYANPSGDTARIALLRVAARGDDVTGSVVVNPGGPGMSGVAFAPTLALAWANSPVTEKFDIVGFDPRGVGASTPTIDCYTDAERDADAKFTSYDSGAEDWTEDETRDLAEQCADRSGGEHVLAAVGTRDVARDMDVLREALGDEQLSFAGLSYGTRLGAVYAEMFPDNVRALVLDGALDPGMSTHDLRVQQFEGIGRSFDQMAKFCATQADCPLGTDPAAATTEFQNLVQPLVESLAPATDDRDLTFIGALSGVIVGLYSDAAWPIVLEGISELKAGNGAPLLALRDALQGRAADGTSSNDLESLLAINCLDEDRHTPDQETALKRAVFDAAPFIDPGTAVENSRNGCENWPVDPTLNPLLADEVDGLADTLVVSVTGDGITPHAGGIALAEALGGSLLTVEGEQHGASLAGNACVDRIVAAYLVNLESPTPDARCDLASAPTP</sequence>
<dbReference type="PROSITE" id="PS51257">
    <property type="entry name" value="PROKAR_LIPOPROTEIN"/>
    <property type="match status" value="1"/>
</dbReference>
<dbReference type="Proteomes" id="UP001081071">
    <property type="component" value="Unassembled WGS sequence"/>
</dbReference>
<keyword evidence="2 4" id="KW-0732">Signal</keyword>
<comment type="similarity">
    <text evidence="1">Belongs to the peptidase S33 family.</text>
</comment>
<dbReference type="EMBL" id="JAPWIJ010000007">
    <property type="protein sequence ID" value="MCZ4520490.1"/>
    <property type="molecule type" value="Genomic_DNA"/>
</dbReference>
<dbReference type="PANTHER" id="PTHR43248:SF29">
    <property type="entry name" value="TRIPEPTIDYL AMINOPEPTIDASE"/>
    <property type="match status" value="1"/>
</dbReference>
<evidence type="ECO:0000256" key="4">
    <source>
        <dbReference type="SAM" id="SignalP"/>
    </source>
</evidence>
<gene>
    <name evidence="6" type="ORF">O4220_18415</name>
</gene>
<dbReference type="GO" id="GO:0016787">
    <property type="term" value="F:hydrolase activity"/>
    <property type="evidence" value="ECO:0007669"/>
    <property type="project" value="UniProtKB-KW"/>
</dbReference>
<dbReference type="InterPro" id="IPR000073">
    <property type="entry name" value="AB_hydrolase_1"/>
</dbReference>